<dbReference type="Proteomes" id="UP001549749">
    <property type="component" value="Unassembled WGS sequence"/>
</dbReference>
<dbReference type="RefSeq" id="WP_354661264.1">
    <property type="nucleotide sequence ID" value="NZ_JBEXAC010000002.1"/>
</dbReference>
<keyword evidence="2" id="KW-0732">Signal</keyword>
<feature type="repeat" description="TPR" evidence="1">
    <location>
        <begin position="320"/>
        <end position="353"/>
    </location>
</feature>
<dbReference type="EMBL" id="JBEXAC010000002">
    <property type="protein sequence ID" value="MET6998620.1"/>
    <property type="molecule type" value="Genomic_DNA"/>
</dbReference>
<dbReference type="PANTHER" id="PTHR12558">
    <property type="entry name" value="CELL DIVISION CYCLE 16,23,27"/>
    <property type="match status" value="1"/>
</dbReference>
<dbReference type="SUPFAM" id="SSF48452">
    <property type="entry name" value="TPR-like"/>
    <property type="match status" value="3"/>
</dbReference>
<organism evidence="3 4">
    <name type="scientific">Chitinophaga defluvii</name>
    <dbReference type="NCBI Taxonomy" id="3163343"/>
    <lineage>
        <taxon>Bacteria</taxon>
        <taxon>Pseudomonadati</taxon>
        <taxon>Bacteroidota</taxon>
        <taxon>Chitinophagia</taxon>
        <taxon>Chitinophagales</taxon>
        <taxon>Chitinophagaceae</taxon>
        <taxon>Chitinophaga</taxon>
    </lineage>
</organism>
<dbReference type="PROSITE" id="PS51257">
    <property type="entry name" value="PROKAR_LIPOPROTEIN"/>
    <property type="match status" value="1"/>
</dbReference>
<dbReference type="InterPro" id="IPR019734">
    <property type="entry name" value="TPR_rpt"/>
</dbReference>
<protein>
    <submittedName>
        <fullName evidence="3">Tetratricopeptide repeat protein</fullName>
    </submittedName>
</protein>
<feature type="repeat" description="TPR" evidence="1">
    <location>
        <begin position="426"/>
        <end position="459"/>
    </location>
</feature>
<dbReference type="Gene3D" id="1.25.40.10">
    <property type="entry name" value="Tetratricopeptide repeat domain"/>
    <property type="match status" value="4"/>
</dbReference>
<dbReference type="SMART" id="SM00028">
    <property type="entry name" value="TPR"/>
    <property type="match status" value="8"/>
</dbReference>
<evidence type="ECO:0000313" key="4">
    <source>
        <dbReference type="Proteomes" id="UP001549749"/>
    </source>
</evidence>
<dbReference type="PANTHER" id="PTHR12558:SF13">
    <property type="entry name" value="CELL DIVISION CYCLE PROTEIN 27 HOMOLOG"/>
    <property type="match status" value="1"/>
</dbReference>
<proteinExistence type="predicted"/>
<evidence type="ECO:0000256" key="1">
    <source>
        <dbReference type="PROSITE-ProRule" id="PRU00339"/>
    </source>
</evidence>
<comment type="caution">
    <text evidence="3">The sequence shown here is derived from an EMBL/GenBank/DDBJ whole genome shotgun (WGS) entry which is preliminary data.</text>
</comment>
<name>A0ABV2T7M1_9BACT</name>
<keyword evidence="1" id="KW-0802">TPR repeat</keyword>
<reference evidence="3 4" key="1">
    <citation type="submission" date="2024-06" db="EMBL/GenBank/DDBJ databases">
        <title>Chitinophaga defluvii sp. nov., isolated from municipal sewage.</title>
        <authorList>
            <person name="Zhang L."/>
        </authorList>
    </citation>
    <scope>NUCLEOTIDE SEQUENCE [LARGE SCALE GENOMIC DNA]</scope>
    <source>
        <strain evidence="3 4">H8</strain>
    </source>
</reference>
<dbReference type="InterPro" id="IPR011990">
    <property type="entry name" value="TPR-like_helical_dom_sf"/>
</dbReference>
<dbReference type="PROSITE" id="PS50005">
    <property type="entry name" value="TPR"/>
    <property type="match status" value="2"/>
</dbReference>
<feature type="signal peptide" evidence="2">
    <location>
        <begin position="1"/>
        <end position="24"/>
    </location>
</feature>
<dbReference type="Pfam" id="PF13432">
    <property type="entry name" value="TPR_16"/>
    <property type="match status" value="3"/>
</dbReference>
<gene>
    <name evidence="3" type="ORF">ABR189_14645</name>
</gene>
<sequence length="582" mass="66494">MRVLVTVIGLGGMLLLGACNSAKKATGPGGMTIKDPGLLEQRADSLFFAAQRSKMLGDYKTAITQYSDYLRLNKRNPTVYYELSRLFLEVRNPAYALIFARKAVTLDTSNHWFQLALAEALSVNEQFDSAATVFAGLSRKYPESEDYQFNRGVLLAKANKTDEALEVFDTLEGKVGVMEELVYQKQKLLLKQSRVEDAANEIRKLIAQDPQEVRYYQLLAEVYDANDRVAEATDIYKFILSKDAHNPRALIALANYAKKDNNQPLYWEYLTRAFANPDYSIDEKIAYVYPYLQMLEMDTTKLEEGLLLTDLVIKAHPTEAKAYALRADMYSQADMLDSALACYNKAISLDDTRFSVWYQLMWIYSRKEDPHALLVISNKVTDKFPQEFMGYYFKGVASFLLQQYPSAVTTLNKALTIGSGDKKFMADVYSLLGDAYHATAQHELSDSSYERALMLRPKDAVVLNNYSYYLSLRGEHLEKAASMSRRSLELQPESATYMDTYAWILFRMDKFEEARQWIEKALQYPVAQEDPNVLEHYGDILFNLKEVAKAMEYWQKARDKGASSVGLTRKIAEKRYIHASQQ</sequence>
<evidence type="ECO:0000256" key="2">
    <source>
        <dbReference type="SAM" id="SignalP"/>
    </source>
</evidence>
<dbReference type="Pfam" id="PF13181">
    <property type="entry name" value="TPR_8"/>
    <property type="match status" value="2"/>
</dbReference>
<keyword evidence="4" id="KW-1185">Reference proteome</keyword>
<evidence type="ECO:0000313" key="3">
    <source>
        <dbReference type="EMBL" id="MET6998620.1"/>
    </source>
</evidence>
<accession>A0ABV2T7M1</accession>
<feature type="chain" id="PRO_5046043227" evidence="2">
    <location>
        <begin position="25"/>
        <end position="582"/>
    </location>
</feature>